<feature type="compositionally biased region" description="Basic residues" evidence="1">
    <location>
        <begin position="393"/>
        <end position="402"/>
    </location>
</feature>
<feature type="region of interest" description="Disordered" evidence="1">
    <location>
        <begin position="187"/>
        <end position="215"/>
    </location>
</feature>
<feature type="compositionally biased region" description="Basic and acidic residues" evidence="1">
    <location>
        <begin position="191"/>
        <end position="203"/>
    </location>
</feature>
<dbReference type="OrthoDB" id="7294464at2759"/>
<evidence type="ECO:0000313" key="2">
    <source>
        <dbReference type="EMBL" id="CAD0204765.1"/>
    </source>
</evidence>
<evidence type="ECO:0000313" key="3">
    <source>
        <dbReference type="Proteomes" id="UP001154114"/>
    </source>
</evidence>
<proteinExistence type="predicted"/>
<feature type="region of interest" description="Disordered" evidence="1">
    <location>
        <begin position="382"/>
        <end position="415"/>
    </location>
</feature>
<feature type="compositionally biased region" description="Basic and acidic residues" evidence="1">
    <location>
        <begin position="263"/>
        <end position="288"/>
    </location>
</feature>
<feature type="compositionally biased region" description="Basic and acidic residues" evidence="1">
    <location>
        <begin position="356"/>
        <end position="368"/>
    </location>
</feature>
<organism evidence="2 3">
    <name type="scientific">Chrysodeixis includens</name>
    <name type="common">Soybean looper</name>
    <name type="synonym">Pseudoplusia includens</name>
    <dbReference type="NCBI Taxonomy" id="689277"/>
    <lineage>
        <taxon>Eukaryota</taxon>
        <taxon>Metazoa</taxon>
        <taxon>Ecdysozoa</taxon>
        <taxon>Arthropoda</taxon>
        <taxon>Hexapoda</taxon>
        <taxon>Insecta</taxon>
        <taxon>Pterygota</taxon>
        <taxon>Neoptera</taxon>
        <taxon>Endopterygota</taxon>
        <taxon>Lepidoptera</taxon>
        <taxon>Glossata</taxon>
        <taxon>Ditrysia</taxon>
        <taxon>Noctuoidea</taxon>
        <taxon>Noctuidae</taxon>
        <taxon>Plusiinae</taxon>
        <taxon>Chrysodeixis</taxon>
    </lineage>
</organism>
<feature type="region of interest" description="Disordered" evidence="1">
    <location>
        <begin position="234"/>
        <end position="368"/>
    </location>
</feature>
<keyword evidence="3" id="KW-1185">Reference proteome</keyword>
<feature type="compositionally biased region" description="Polar residues" evidence="1">
    <location>
        <begin position="318"/>
        <end position="337"/>
    </location>
</feature>
<reference evidence="2" key="1">
    <citation type="submission" date="2021-12" db="EMBL/GenBank/DDBJ databases">
        <authorList>
            <person name="King R."/>
        </authorList>
    </citation>
    <scope>NUCLEOTIDE SEQUENCE</scope>
</reference>
<feature type="compositionally biased region" description="Basic and acidic residues" evidence="1">
    <location>
        <begin position="299"/>
        <end position="311"/>
    </location>
</feature>
<feature type="region of interest" description="Disordered" evidence="1">
    <location>
        <begin position="50"/>
        <end position="77"/>
    </location>
</feature>
<feature type="compositionally biased region" description="Polar residues" evidence="1">
    <location>
        <begin position="205"/>
        <end position="215"/>
    </location>
</feature>
<evidence type="ECO:0000256" key="1">
    <source>
        <dbReference type="SAM" id="MobiDB-lite"/>
    </source>
</evidence>
<name>A0A9N8Q1G2_CHRIL</name>
<dbReference type="AlphaFoldDB" id="A0A9N8Q1G2"/>
<sequence>MAAKSPTMSVKSREMIGVEQFSQRREVFGKHDTVFLPPASPVNYREAEPIVTSNHGKTTANFKRNTPGYSSMRESRNEERLFEFRPRKYSDNFTSELNQSDDVEYRHTMTERTRRLSKLRRDFMTSNIHEPGTTSPFNRSGTRASMPANSTSPIKYKIESPNLYKFPFAEPYSTPTPVRRVVVDLGTSDVDGGKENEDPERVRHQSLSAETSPKIDQQKLFEELVKRYSPQRKPIDWQLPPTKPRVVASVPKSSSSVADSIDSGDKKLNEEKHDKVGDDDVFNKKENGEVSPAAISDNSVEKSSDDSKKNAEGAVQNGPESLNAETTTDGKLKASQSELDEKQDEVPELSNIQRQISRETPKKPPLDKIVDLSIPALIQKMNVEGDDLESSNKKSKKVKRKRSFLDKLLGRKKDK</sequence>
<dbReference type="EMBL" id="LR824025">
    <property type="protein sequence ID" value="CAD0204765.1"/>
    <property type="molecule type" value="Genomic_DNA"/>
</dbReference>
<accession>A0A9N8Q1G2</accession>
<dbReference type="Proteomes" id="UP001154114">
    <property type="component" value="Chromosome 22"/>
</dbReference>
<feature type="compositionally biased region" description="Low complexity" evidence="1">
    <location>
        <begin position="244"/>
        <end position="261"/>
    </location>
</feature>
<feature type="region of interest" description="Disordered" evidence="1">
    <location>
        <begin position="126"/>
        <end position="153"/>
    </location>
</feature>
<protein>
    <submittedName>
        <fullName evidence="2">Uncharacterized protein</fullName>
    </submittedName>
</protein>
<gene>
    <name evidence="2" type="ORF">CINC_LOCUS7070</name>
</gene>
<feature type="compositionally biased region" description="Polar residues" evidence="1">
    <location>
        <begin position="51"/>
        <end position="69"/>
    </location>
</feature>
<feature type="compositionally biased region" description="Basic and acidic residues" evidence="1">
    <location>
        <begin position="403"/>
        <end position="415"/>
    </location>
</feature>